<keyword evidence="2" id="KW-1185">Reference proteome</keyword>
<organism evidence="1 2">
    <name type="scientific">Pistacia integerrima</name>
    <dbReference type="NCBI Taxonomy" id="434235"/>
    <lineage>
        <taxon>Eukaryota</taxon>
        <taxon>Viridiplantae</taxon>
        <taxon>Streptophyta</taxon>
        <taxon>Embryophyta</taxon>
        <taxon>Tracheophyta</taxon>
        <taxon>Spermatophyta</taxon>
        <taxon>Magnoliopsida</taxon>
        <taxon>eudicotyledons</taxon>
        <taxon>Gunneridae</taxon>
        <taxon>Pentapetalae</taxon>
        <taxon>rosids</taxon>
        <taxon>malvids</taxon>
        <taxon>Sapindales</taxon>
        <taxon>Anacardiaceae</taxon>
        <taxon>Pistacia</taxon>
    </lineage>
</organism>
<reference evidence="2" key="1">
    <citation type="journal article" date="2023" name="G3 (Bethesda)">
        <title>Genome assembly and association tests identify interacting loci associated with vigor, precocity, and sex in interspecific pistachio rootstocks.</title>
        <authorList>
            <person name="Palmer W."/>
            <person name="Jacygrad E."/>
            <person name="Sagayaradj S."/>
            <person name="Cavanaugh K."/>
            <person name="Han R."/>
            <person name="Bertier L."/>
            <person name="Beede B."/>
            <person name="Kafkas S."/>
            <person name="Golino D."/>
            <person name="Preece J."/>
            <person name="Michelmore R."/>
        </authorList>
    </citation>
    <scope>NUCLEOTIDE SEQUENCE [LARGE SCALE GENOMIC DNA]</scope>
</reference>
<evidence type="ECO:0000313" key="2">
    <source>
        <dbReference type="Proteomes" id="UP001163603"/>
    </source>
</evidence>
<comment type="caution">
    <text evidence="1">The sequence shown here is derived from an EMBL/GenBank/DDBJ whole genome shotgun (WGS) entry which is preliminary data.</text>
</comment>
<gene>
    <name evidence="1" type="ORF">Pint_29251</name>
</gene>
<dbReference type="Proteomes" id="UP001163603">
    <property type="component" value="Chromosome 15"/>
</dbReference>
<protein>
    <submittedName>
        <fullName evidence="1">Uncharacterized protein</fullName>
    </submittedName>
</protein>
<accession>A0ACC0X322</accession>
<name>A0ACC0X322_9ROSI</name>
<proteinExistence type="predicted"/>
<evidence type="ECO:0000313" key="1">
    <source>
        <dbReference type="EMBL" id="KAJ0007886.1"/>
    </source>
</evidence>
<dbReference type="EMBL" id="CM047750">
    <property type="protein sequence ID" value="KAJ0007886.1"/>
    <property type="molecule type" value="Genomic_DNA"/>
</dbReference>
<sequence length="519" mass="59609">MAISEQATIKEYQENDENYTESEGSDSGYDSDLDPSYIVLEDTHAKFANLSVRKKAKSRADNDLDHNVDVDENEEEFVKKIVEAGQLEKLKVEQCKIYLRKNGLRLTGNKSTLIQRIREHLEVSNGEGEKKYPISSFVLNCKGDACTGDVVMFEQNVYEMFNIASRSASGPPCGKRIVVGRIVKESYGAAKQQHTFTIEVLWSKGEKPLSPLHPLLIKGRNLYRLKTLRQRWDDEGERHRVLMEKHSRGSLARSDRETRIQGKEKRKMLKANRMSMKKDAKSIQSHSNSKATEKEGFLFHQSDLSVDANKMATRPQQQAIMPQQPGLIVDSRNSVAAQPQLAFKSRSLPSHSQEPKIIMQNNSKTQLPQNPVKYSGIVEMQHPLDGIIFHTERTDHGQPLSFMQHSLDPFGCPLNAIIFHKEGTDHRQPNFDMSSHQPPTYKYPNTNQMNSLSERTNHRQPLKSINHFRPMEPPPRLGCGKQQMCRYYAQGRCHFGDNCKFLHEMEINQSRQERWHCFY</sequence>